<evidence type="ECO:0000256" key="5">
    <source>
        <dbReference type="SAM" id="Phobius"/>
    </source>
</evidence>
<dbReference type="Proteomes" id="UP001165122">
    <property type="component" value="Unassembled WGS sequence"/>
</dbReference>
<reference evidence="8" key="1">
    <citation type="journal article" date="2023" name="Commun. Biol.">
        <title>Genome analysis of Parmales, the sister group of diatoms, reveals the evolutionary specialization of diatoms from phago-mixotrophs to photoautotrophs.</title>
        <authorList>
            <person name="Ban H."/>
            <person name="Sato S."/>
            <person name="Yoshikawa S."/>
            <person name="Yamada K."/>
            <person name="Nakamura Y."/>
            <person name="Ichinomiya M."/>
            <person name="Sato N."/>
            <person name="Blanc-Mathieu R."/>
            <person name="Endo H."/>
            <person name="Kuwata A."/>
            <person name="Ogata H."/>
        </authorList>
    </citation>
    <scope>NUCLEOTIDE SEQUENCE [LARGE SCALE GENOMIC DNA]</scope>
    <source>
        <strain evidence="8">NIES 3700</strain>
    </source>
</reference>
<feature type="domain" description="TLC" evidence="6">
    <location>
        <begin position="77"/>
        <end position="277"/>
    </location>
</feature>
<evidence type="ECO:0000313" key="7">
    <source>
        <dbReference type="EMBL" id="GMI04706.1"/>
    </source>
</evidence>
<gene>
    <name evidence="7" type="ORF">TrLO_g13933</name>
</gene>
<dbReference type="OrthoDB" id="203748at2759"/>
<protein>
    <recommendedName>
        <fullName evidence="6">TLC domain-containing protein</fullName>
    </recommendedName>
</protein>
<evidence type="ECO:0000256" key="1">
    <source>
        <dbReference type="ARBA" id="ARBA00004141"/>
    </source>
</evidence>
<feature type="transmembrane region" description="Helical" evidence="5">
    <location>
        <begin position="169"/>
        <end position="188"/>
    </location>
</feature>
<evidence type="ECO:0000259" key="6">
    <source>
        <dbReference type="Pfam" id="PF03798"/>
    </source>
</evidence>
<dbReference type="EMBL" id="BRXW01000077">
    <property type="protein sequence ID" value="GMI04706.1"/>
    <property type="molecule type" value="Genomic_DNA"/>
</dbReference>
<dbReference type="Pfam" id="PF03798">
    <property type="entry name" value="TRAM_LAG1_CLN8"/>
    <property type="match status" value="1"/>
</dbReference>
<keyword evidence="4 5" id="KW-0472">Membrane</keyword>
<dbReference type="InterPro" id="IPR006634">
    <property type="entry name" value="TLC-dom"/>
</dbReference>
<evidence type="ECO:0000256" key="2">
    <source>
        <dbReference type="ARBA" id="ARBA00022692"/>
    </source>
</evidence>
<dbReference type="GO" id="GO:0016020">
    <property type="term" value="C:membrane"/>
    <property type="evidence" value="ECO:0007669"/>
    <property type="project" value="UniProtKB-SubCell"/>
</dbReference>
<organism evidence="7 8">
    <name type="scientific">Triparma laevis f. longispina</name>
    <dbReference type="NCBI Taxonomy" id="1714387"/>
    <lineage>
        <taxon>Eukaryota</taxon>
        <taxon>Sar</taxon>
        <taxon>Stramenopiles</taxon>
        <taxon>Ochrophyta</taxon>
        <taxon>Bolidophyceae</taxon>
        <taxon>Parmales</taxon>
        <taxon>Triparmaceae</taxon>
        <taxon>Triparma</taxon>
    </lineage>
</organism>
<evidence type="ECO:0000256" key="4">
    <source>
        <dbReference type="ARBA" id="ARBA00023136"/>
    </source>
</evidence>
<comment type="caution">
    <text evidence="7">The sequence shown here is derived from an EMBL/GenBank/DDBJ whole genome shotgun (WGS) entry which is preliminary data.</text>
</comment>
<evidence type="ECO:0000256" key="3">
    <source>
        <dbReference type="ARBA" id="ARBA00022989"/>
    </source>
</evidence>
<feature type="transmembrane region" description="Helical" evidence="5">
    <location>
        <begin position="20"/>
        <end position="44"/>
    </location>
</feature>
<accession>A0A9W7F6W1</accession>
<comment type="subcellular location">
    <subcellularLocation>
        <location evidence="1">Membrane</location>
        <topology evidence="1">Multi-pass membrane protein</topology>
    </subcellularLocation>
</comment>
<proteinExistence type="predicted"/>
<sequence>MPNLLLTISQYTVEGRPTKLDTIFTICFWVILFFVVEYSLLGVLNKFSNSLHAVFSTSLLNRKIISRHVGTDAFGCVTVALLGLQSRKYLSQISKRFWDKNVVVANSYEKRMWDYVPQGQRILTIFLAYQVKNLYDSFVWNDGPEFIAHHILAGSASWGGMYPGIGNTYGIFFMGISEVSTMVLVILANFDDELGVKGLAEAFPNLRVIFAGGFVVAFIACRIVMWPWVSYCLLKDINSALNNKEDKKAKSGRNWLIGIGFILGSLTLLQFAWLMQIGVMGKEEMEKLGLLG</sequence>
<feature type="transmembrane region" description="Helical" evidence="5">
    <location>
        <begin position="255"/>
        <end position="275"/>
    </location>
</feature>
<keyword evidence="8" id="KW-1185">Reference proteome</keyword>
<dbReference type="AlphaFoldDB" id="A0A9W7F6W1"/>
<feature type="transmembrane region" description="Helical" evidence="5">
    <location>
        <begin position="208"/>
        <end position="234"/>
    </location>
</feature>
<name>A0A9W7F6W1_9STRA</name>
<evidence type="ECO:0000313" key="8">
    <source>
        <dbReference type="Proteomes" id="UP001165122"/>
    </source>
</evidence>
<keyword evidence="3 5" id="KW-1133">Transmembrane helix</keyword>
<keyword evidence="2 5" id="KW-0812">Transmembrane</keyword>